<reference evidence="2 3" key="1">
    <citation type="journal article" date="2016" name="Sci. Rep.">
        <title>Metabolic traits of an uncultured archaeal lineage -MSBL1- from brine pools of the Red Sea.</title>
        <authorList>
            <person name="Mwirichia R."/>
            <person name="Alam I."/>
            <person name="Rashid M."/>
            <person name="Vinu M."/>
            <person name="Ba-Alawi W."/>
            <person name="Anthony Kamau A."/>
            <person name="Kamanda Ngugi D."/>
            <person name="Goker M."/>
            <person name="Klenk H.P."/>
            <person name="Bajic V."/>
            <person name="Stingl U."/>
        </authorList>
    </citation>
    <scope>NUCLEOTIDE SEQUENCE [LARGE SCALE GENOMIC DNA]</scope>
    <source>
        <strain evidence="2">SCGC-AAA259D14</strain>
    </source>
</reference>
<accession>A0A133U3S6</accession>
<feature type="transmembrane region" description="Helical" evidence="1">
    <location>
        <begin position="81"/>
        <end position="104"/>
    </location>
</feature>
<feature type="transmembrane region" description="Helical" evidence="1">
    <location>
        <begin position="46"/>
        <end position="74"/>
    </location>
</feature>
<dbReference type="Gene3D" id="1.10.3730.20">
    <property type="match status" value="1"/>
</dbReference>
<organism evidence="2 3">
    <name type="scientific">candidate division MSBL1 archaeon SCGC-AAA259D14</name>
    <dbReference type="NCBI Taxonomy" id="1698261"/>
    <lineage>
        <taxon>Archaea</taxon>
        <taxon>Methanobacteriati</taxon>
        <taxon>Methanobacteriota</taxon>
        <taxon>candidate division MSBL1</taxon>
    </lineage>
</organism>
<protein>
    <recommendedName>
        <fullName evidence="4">EamA domain-containing protein</fullName>
    </recommendedName>
</protein>
<feature type="transmembrane region" description="Helical" evidence="1">
    <location>
        <begin position="110"/>
        <end position="127"/>
    </location>
</feature>
<keyword evidence="1" id="KW-0472">Membrane</keyword>
<dbReference type="PROSITE" id="PS51257">
    <property type="entry name" value="PROKAR_LIPOPROTEIN"/>
    <property type="match status" value="1"/>
</dbReference>
<dbReference type="SUPFAM" id="SSF103481">
    <property type="entry name" value="Multidrug resistance efflux transporter EmrE"/>
    <property type="match status" value="1"/>
</dbReference>
<keyword evidence="1" id="KW-0812">Transmembrane</keyword>
<evidence type="ECO:0000313" key="2">
    <source>
        <dbReference type="EMBL" id="KXA88828.1"/>
    </source>
</evidence>
<keyword evidence="1" id="KW-1133">Transmembrane helix</keyword>
<keyword evidence="3" id="KW-1185">Reference proteome</keyword>
<evidence type="ECO:0008006" key="4">
    <source>
        <dbReference type="Google" id="ProtNLM"/>
    </source>
</evidence>
<dbReference type="AlphaFoldDB" id="A0A133U3S6"/>
<proteinExistence type="predicted"/>
<evidence type="ECO:0000313" key="3">
    <source>
        <dbReference type="Proteomes" id="UP000070589"/>
    </source>
</evidence>
<dbReference type="InterPro" id="IPR037185">
    <property type="entry name" value="EmrE-like"/>
</dbReference>
<evidence type="ECO:0000256" key="1">
    <source>
        <dbReference type="SAM" id="Phobius"/>
    </source>
</evidence>
<dbReference type="EMBL" id="LHXL01000077">
    <property type="protein sequence ID" value="KXA88828.1"/>
    <property type="molecule type" value="Genomic_DNA"/>
</dbReference>
<gene>
    <name evidence="2" type="ORF">AKJ62_04390</name>
</gene>
<comment type="caution">
    <text evidence="2">The sequence shown here is derived from an EMBL/GenBank/DDBJ whole genome shotgun (WGS) entry which is preliminary data.</text>
</comment>
<name>A0A133U3S6_9EURY</name>
<sequence>MLEKEEKPQKILAVSLAIFSGCLFAIAATFGKIVAGASGTLSIISLGLWISLLTSLTFWGMIIAVIFGSIFWIWALKEGRVSIVGPVQSGIMIAASVIIGITYFNEILTVPKIGAILIISLGGVILSRRP</sequence>
<feature type="transmembrane region" description="Helical" evidence="1">
    <location>
        <begin position="12"/>
        <end position="34"/>
    </location>
</feature>
<dbReference type="Proteomes" id="UP000070589">
    <property type="component" value="Unassembled WGS sequence"/>
</dbReference>